<accession>A0A5C6B2H9</accession>
<keyword evidence="3" id="KW-0547">Nucleotide-binding</keyword>
<evidence type="ECO:0000259" key="2">
    <source>
        <dbReference type="PROSITE" id="PS51903"/>
    </source>
</evidence>
<dbReference type="OrthoDB" id="3628183at2"/>
<keyword evidence="1" id="KW-0677">Repeat</keyword>
<organism evidence="3 4">
    <name type="scientific">Stieleria varia</name>
    <dbReference type="NCBI Taxonomy" id="2528005"/>
    <lineage>
        <taxon>Bacteria</taxon>
        <taxon>Pseudomonadati</taxon>
        <taxon>Planctomycetota</taxon>
        <taxon>Planctomycetia</taxon>
        <taxon>Pirellulales</taxon>
        <taxon>Pirellulaceae</taxon>
        <taxon>Stieleria</taxon>
    </lineage>
</organism>
<sequence>MDVRPFTKRAVETIRQSLDYVAAHKHDYVGIEHILLVLTAPDTDIAVAKHSDLAVSCARVRELVNKQITSGNGDGSTNVPQTPQAKQLLVNSIHIAKALGHLGVNPEHMFLAFLDLESEPMVQLISDDAMVDVNTMRRQLTSASELDKYTLPFPPGIDW</sequence>
<protein>
    <submittedName>
        <fullName evidence="3">ATP-dependent Clp protease ATP-binding subunit ClpC1</fullName>
    </submittedName>
</protein>
<evidence type="ECO:0000313" key="4">
    <source>
        <dbReference type="Proteomes" id="UP000320176"/>
    </source>
</evidence>
<evidence type="ECO:0000313" key="3">
    <source>
        <dbReference type="EMBL" id="TWU05741.1"/>
    </source>
</evidence>
<keyword evidence="3" id="KW-0067">ATP-binding</keyword>
<dbReference type="SUPFAM" id="SSF81923">
    <property type="entry name" value="Double Clp-N motif"/>
    <property type="match status" value="1"/>
</dbReference>
<dbReference type="PROSITE" id="PS51903">
    <property type="entry name" value="CLP_R"/>
    <property type="match status" value="1"/>
</dbReference>
<keyword evidence="4" id="KW-1185">Reference proteome</keyword>
<dbReference type="GO" id="GO:0005524">
    <property type="term" value="F:ATP binding"/>
    <property type="evidence" value="ECO:0007669"/>
    <property type="project" value="UniProtKB-KW"/>
</dbReference>
<feature type="domain" description="Clp R" evidence="2">
    <location>
        <begin position="1"/>
        <end position="147"/>
    </location>
</feature>
<dbReference type="Gene3D" id="1.10.1780.10">
    <property type="entry name" value="Clp, N-terminal domain"/>
    <property type="match status" value="1"/>
</dbReference>
<comment type="caution">
    <text evidence="3">The sequence shown here is derived from an EMBL/GenBank/DDBJ whole genome shotgun (WGS) entry which is preliminary data.</text>
</comment>
<proteinExistence type="predicted"/>
<gene>
    <name evidence="3" type="primary">clpC1</name>
    <name evidence="3" type="ORF">Pla52n_14560</name>
</gene>
<keyword evidence="3" id="KW-0645">Protease</keyword>
<dbReference type="Proteomes" id="UP000320176">
    <property type="component" value="Unassembled WGS sequence"/>
</dbReference>
<reference evidence="3 4" key="1">
    <citation type="submission" date="2019-02" db="EMBL/GenBank/DDBJ databases">
        <title>Deep-cultivation of Planctomycetes and their phenomic and genomic characterization uncovers novel biology.</title>
        <authorList>
            <person name="Wiegand S."/>
            <person name="Jogler M."/>
            <person name="Boedeker C."/>
            <person name="Pinto D."/>
            <person name="Vollmers J."/>
            <person name="Rivas-Marin E."/>
            <person name="Kohn T."/>
            <person name="Peeters S.H."/>
            <person name="Heuer A."/>
            <person name="Rast P."/>
            <person name="Oberbeckmann S."/>
            <person name="Bunk B."/>
            <person name="Jeske O."/>
            <person name="Meyerdierks A."/>
            <person name="Storesund J.E."/>
            <person name="Kallscheuer N."/>
            <person name="Luecker S."/>
            <person name="Lage O.M."/>
            <person name="Pohl T."/>
            <person name="Merkel B.J."/>
            <person name="Hornburger P."/>
            <person name="Mueller R.-W."/>
            <person name="Bruemmer F."/>
            <person name="Labrenz M."/>
            <person name="Spormann A.M."/>
            <person name="Op Den Camp H."/>
            <person name="Overmann J."/>
            <person name="Amann R."/>
            <person name="Jetten M.S.M."/>
            <person name="Mascher T."/>
            <person name="Medema M.H."/>
            <person name="Devos D.P."/>
            <person name="Kaster A.-K."/>
            <person name="Ovreas L."/>
            <person name="Rohde M."/>
            <person name="Galperin M.Y."/>
            <person name="Jogler C."/>
        </authorList>
    </citation>
    <scope>NUCLEOTIDE SEQUENCE [LARGE SCALE GENOMIC DNA]</scope>
    <source>
        <strain evidence="3 4">Pla52n</strain>
    </source>
</reference>
<dbReference type="InterPro" id="IPR036628">
    <property type="entry name" value="Clp_N_dom_sf"/>
</dbReference>
<keyword evidence="3" id="KW-0378">Hydrolase</keyword>
<dbReference type="AlphaFoldDB" id="A0A5C6B2H9"/>
<name>A0A5C6B2H9_9BACT</name>
<dbReference type="EMBL" id="SJPN01000002">
    <property type="protein sequence ID" value="TWU05741.1"/>
    <property type="molecule type" value="Genomic_DNA"/>
</dbReference>
<dbReference type="GO" id="GO:0006508">
    <property type="term" value="P:proteolysis"/>
    <property type="evidence" value="ECO:0007669"/>
    <property type="project" value="UniProtKB-KW"/>
</dbReference>
<dbReference type="GO" id="GO:0008233">
    <property type="term" value="F:peptidase activity"/>
    <property type="evidence" value="ECO:0007669"/>
    <property type="project" value="UniProtKB-KW"/>
</dbReference>
<evidence type="ECO:0000256" key="1">
    <source>
        <dbReference type="PROSITE-ProRule" id="PRU01251"/>
    </source>
</evidence>
<dbReference type="InterPro" id="IPR004176">
    <property type="entry name" value="Clp_R_N"/>
</dbReference>
<dbReference type="Pfam" id="PF02861">
    <property type="entry name" value="Clp_N"/>
    <property type="match status" value="1"/>
</dbReference>